<gene>
    <name evidence="5" type="ORF">ENKO_16050</name>
</gene>
<dbReference type="SUPFAM" id="SSF46785">
    <property type="entry name" value="Winged helix' DNA-binding domain"/>
    <property type="match status" value="1"/>
</dbReference>
<dbReference type="InterPro" id="IPR036388">
    <property type="entry name" value="WH-like_DNA-bd_sf"/>
</dbReference>
<dbReference type="RefSeq" id="WP_088219045.1">
    <property type="nucleotide sequence ID" value="NZ_AP024590.1"/>
</dbReference>
<keyword evidence="2" id="KW-0238">DNA-binding</keyword>
<evidence type="ECO:0000313" key="6">
    <source>
        <dbReference type="Proteomes" id="UP000682928"/>
    </source>
</evidence>
<name>A0AA86IP13_9ENTR</name>
<protein>
    <recommendedName>
        <fullName evidence="4">HTH hxlR-type domain-containing protein</fullName>
    </recommendedName>
</protein>
<evidence type="ECO:0000256" key="3">
    <source>
        <dbReference type="ARBA" id="ARBA00023163"/>
    </source>
</evidence>
<dbReference type="GO" id="GO:0003677">
    <property type="term" value="F:DNA binding"/>
    <property type="evidence" value="ECO:0007669"/>
    <property type="project" value="UniProtKB-KW"/>
</dbReference>
<keyword evidence="3" id="KW-0804">Transcription</keyword>
<dbReference type="CDD" id="cd00090">
    <property type="entry name" value="HTH_ARSR"/>
    <property type="match status" value="1"/>
</dbReference>
<dbReference type="EMBL" id="AP024590">
    <property type="protein sequence ID" value="BCU55011.1"/>
    <property type="molecule type" value="Genomic_DNA"/>
</dbReference>
<dbReference type="AlphaFoldDB" id="A0AA86IP13"/>
<reference evidence="5" key="1">
    <citation type="submission" date="2021-04" db="EMBL/GenBank/DDBJ databases">
        <title>Difference and commonality of drug resistance evolution in various bacteria. and drug sensitivity profiles.</title>
        <authorList>
            <person name="Maeda T."/>
            <person name="Shibai A."/>
            <person name="Kawada K."/>
            <person name="Kotani H."/>
            <person name="Tarusawa Y."/>
            <person name="Tanabe K."/>
            <person name="Furusawa C."/>
        </authorList>
    </citation>
    <scope>NUCLEOTIDE SEQUENCE</scope>
    <source>
        <strain evidence="5">JCM 8580</strain>
    </source>
</reference>
<keyword evidence="1" id="KW-0805">Transcription regulation</keyword>
<dbReference type="InterPro" id="IPR036390">
    <property type="entry name" value="WH_DNA-bd_sf"/>
</dbReference>
<accession>A0AA86IP13</accession>
<dbReference type="GO" id="GO:0006355">
    <property type="term" value="P:regulation of DNA-templated transcription"/>
    <property type="evidence" value="ECO:0007669"/>
    <property type="project" value="UniProtKB-ARBA"/>
</dbReference>
<dbReference type="Gene3D" id="1.10.10.10">
    <property type="entry name" value="Winged helix-like DNA-binding domain superfamily/Winged helix DNA-binding domain"/>
    <property type="match status" value="1"/>
</dbReference>
<dbReference type="Pfam" id="PF01638">
    <property type="entry name" value="HxlR"/>
    <property type="match status" value="1"/>
</dbReference>
<evidence type="ECO:0000256" key="1">
    <source>
        <dbReference type="ARBA" id="ARBA00023015"/>
    </source>
</evidence>
<sequence>MRSNDFSNMACPVADILSVLGDKWTGLLLRDLMLGKNRYNDLQKSSNITNSTLSDRLKNLEQNGLVRKQRYQTRPDRYEYCLTEQGTDMAWLIMAMAKIGTKWNLSGWKNVPLRFVNKETGMPVRLGLLDEDTGEEINLENVIPVTQMLKEMPEDSDAHA</sequence>
<organism evidence="5 6">
    <name type="scientific">Enterobacter kobei</name>
    <dbReference type="NCBI Taxonomy" id="208224"/>
    <lineage>
        <taxon>Bacteria</taxon>
        <taxon>Pseudomonadati</taxon>
        <taxon>Pseudomonadota</taxon>
        <taxon>Gammaproteobacteria</taxon>
        <taxon>Enterobacterales</taxon>
        <taxon>Enterobacteriaceae</taxon>
        <taxon>Enterobacter</taxon>
        <taxon>Enterobacter cloacae complex</taxon>
    </lineage>
</organism>
<dbReference type="Proteomes" id="UP000682928">
    <property type="component" value="Chromosome"/>
</dbReference>
<dbReference type="PANTHER" id="PTHR33204">
    <property type="entry name" value="TRANSCRIPTIONAL REGULATOR, MARR FAMILY"/>
    <property type="match status" value="1"/>
</dbReference>
<dbReference type="InterPro" id="IPR002577">
    <property type="entry name" value="HTH_HxlR"/>
</dbReference>
<feature type="domain" description="HTH hxlR-type" evidence="4">
    <location>
        <begin position="11"/>
        <end position="108"/>
    </location>
</feature>
<evidence type="ECO:0000259" key="4">
    <source>
        <dbReference type="PROSITE" id="PS51118"/>
    </source>
</evidence>
<proteinExistence type="predicted"/>
<dbReference type="PANTHER" id="PTHR33204:SF18">
    <property type="entry name" value="TRANSCRIPTIONAL REGULATORY PROTEIN"/>
    <property type="match status" value="1"/>
</dbReference>
<dbReference type="InterPro" id="IPR011991">
    <property type="entry name" value="ArsR-like_HTH"/>
</dbReference>
<dbReference type="PROSITE" id="PS51118">
    <property type="entry name" value="HTH_HXLR"/>
    <property type="match status" value="1"/>
</dbReference>
<evidence type="ECO:0000313" key="5">
    <source>
        <dbReference type="EMBL" id="BCU55011.1"/>
    </source>
</evidence>
<evidence type="ECO:0000256" key="2">
    <source>
        <dbReference type="ARBA" id="ARBA00023125"/>
    </source>
</evidence>